<keyword evidence="3 9" id="KW-1003">Cell membrane</keyword>
<comment type="function">
    <text evidence="9">Essential subunit of the Sec protein translocation channel SecYEG. Clamps together the 2 halves of SecY. May contact the channel plug during translocation.</text>
</comment>
<feature type="transmembrane region" description="Helical" evidence="9">
    <location>
        <begin position="28"/>
        <end position="52"/>
    </location>
</feature>
<evidence type="ECO:0000256" key="8">
    <source>
        <dbReference type="ARBA" id="ARBA00023136"/>
    </source>
</evidence>
<keyword evidence="8 9" id="KW-0472">Membrane</keyword>
<name>U2QUF2_9BACL</name>
<dbReference type="Pfam" id="PF00584">
    <property type="entry name" value="SecE"/>
    <property type="match status" value="1"/>
</dbReference>
<comment type="caution">
    <text evidence="10">The sequence shown here is derived from an EMBL/GenBank/DDBJ whole genome shotgun (WGS) entry which is preliminary data.</text>
</comment>
<accession>U2QUF2</accession>
<evidence type="ECO:0000256" key="4">
    <source>
        <dbReference type="ARBA" id="ARBA00022692"/>
    </source>
</evidence>
<keyword evidence="11" id="KW-1185">Reference proteome</keyword>
<dbReference type="NCBIfam" id="TIGR00964">
    <property type="entry name" value="secE_bact"/>
    <property type="match status" value="1"/>
</dbReference>
<proteinExistence type="inferred from homology"/>
<comment type="subcellular location">
    <subcellularLocation>
        <location evidence="9">Cell membrane</location>
        <topology evidence="9">Single-pass membrane protein</topology>
    </subcellularLocation>
    <subcellularLocation>
        <location evidence="1">Membrane</location>
    </subcellularLocation>
</comment>
<dbReference type="GO" id="GO:0065002">
    <property type="term" value="P:intracellular protein transmembrane transport"/>
    <property type="evidence" value="ECO:0007669"/>
    <property type="project" value="UniProtKB-UniRule"/>
</dbReference>
<dbReference type="GO" id="GO:0008320">
    <property type="term" value="F:protein transmembrane transporter activity"/>
    <property type="evidence" value="ECO:0007669"/>
    <property type="project" value="UniProtKB-UniRule"/>
</dbReference>
<evidence type="ECO:0000256" key="2">
    <source>
        <dbReference type="ARBA" id="ARBA00022448"/>
    </source>
</evidence>
<evidence type="ECO:0000256" key="9">
    <source>
        <dbReference type="HAMAP-Rule" id="MF_00422"/>
    </source>
</evidence>
<dbReference type="PANTHER" id="PTHR33910">
    <property type="entry name" value="PROTEIN TRANSLOCASE SUBUNIT SECE"/>
    <property type="match status" value="1"/>
</dbReference>
<comment type="subunit">
    <text evidence="9">Component of the Sec protein translocase complex. Heterotrimer consisting of SecY, SecE and SecG subunits. The heterotrimers can form oligomers, although 1 heterotrimer is thought to be able to translocate proteins. Interacts with the ribosome. Interacts with SecDF, and other proteins may be involved. Interacts with SecA.</text>
</comment>
<evidence type="ECO:0000256" key="1">
    <source>
        <dbReference type="ARBA" id="ARBA00004370"/>
    </source>
</evidence>
<keyword evidence="4 9" id="KW-0812">Transmembrane</keyword>
<evidence type="ECO:0000256" key="7">
    <source>
        <dbReference type="ARBA" id="ARBA00023010"/>
    </source>
</evidence>
<keyword evidence="6 9" id="KW-1133">Transmembrane helix</keyword>
<dbReference type="GO" id="GO:0005886">
    <property type="term" value="C:plasma membrane"/>
    <property type="evidence" value="ECO:0007669"/>
    <property type="project" value="UniProtKB-SubCell"/>
</dbReference>
<evidence type="ECO:0000256" key="6">
    <source>
        <dbReference type="ARBA" id="ARBA00022989"/>
    </source>
</evidence>
<evidence type="ECO:0000313" key="10">
    <source>
        <dbReference type="EMBL" id="ERK60161.1"/>
    </source>
</evidence>
<keyword evidence="5 9" id="KW-0653">Protein transport</keyword>
<reference evidence="10 11" key="1">
    <citation type="submission" date="2013-08" db="EMBL/GenBank/DDBJ databases">
        <authorList>
            <person name="Weinstock G."/>
            <person name="Sodergren E."/>
            <person name="Wylie T."/>
            <person name="Fulton L."/>
            <person name="Fulton R."/>
            <person name="Fronick C."/>
            <person name="O'Laughlin M."/>
            <person name="Godfrey J."/>
            <person name="Miner T."/>
            <person name="Herter B."/>
            <person name="Appelbaum E."/>
            <person name="Cordes M."/>
            <person name="Lek S."/>
            <person name="Wollam A."/>
            <person name="Pepin K.H."/>
            <person name="Palsikar V.B."/>
            <person name="Mitreva M."/>
            <person name="Wilson R.K."/>
        </authorList>
    </citation>
    <scope>NUCLEOTIDE SEQUENCE [LARGE SCALE GENOMIC DNA]</scope>
    <source>
        <strain evidence="10 11">ATCC 700627</strain>
    </source>
</reference>
<dbReference type="PANTHER" id="PTHR33910:SF1">
    <property type="entry name" value="PROTEIN TRANSLOCASE SUBUNIT SECE"/>
    <property type="match status" value="1"/>
</dbReference>
<dbReference type="InterPro" id="IPR005807">
    <property type="entry name" value="SecE_bac"/>
</dbReference>
<dbReference type="InterPro" id="IPR038379">
    <property type="entry name" value="SecE_sf"/>
</dbReference>
<gene>
    <name evidence="9" type="primary">secE</name>
    <name evidence="10" type="ORF">HMPREF1983_00262</name>
</gene>
<dbReference type="GO" id="GO:0009306">
    <property type="term" value="P:protein secretion"/>
    <property type="evidence" value="ECO:0007669"/>
    <property type="project" value="UniProtKB-UniRule"/>
</dbReference>
<dbReference type="Gene3D" id="1.20.5.1030">
    <property type="entry name" value="Preprotein translocase secy subunit"/>
    <property type="match status" value="1"/>
</dbReference>
<keyword evidence="2 9" id="KW-0813">Transport</keyword>
<evidence type="ECO:0000256" key="3">
    <source>
        <dbReference type="ARBA" id="ARBA00022475"/>
    </source>
</evidence>
<protein>
    <recommendedName>
        <fullName evidence="9">Protein translocase subunit SecE</fullName>
    </recommendedName>
</protein>
<evidence type="ECO:0000313" key="11">
    <source>
        <dbReference type="Proteomes" id="UP000016637"/>
    </source>
</evidence>
<dbReference type="GO" id="GO:0006605">
    <property type="term" value="P:protein targeting"/>
    <property type="evidence" value="ECO:0007669"/>
    <property type="project" value="UniProtKB-UniRule"/>
</dbReference>
<dbReference type="EMBL" id="AWVP01000016">
    <property type="protein sequence ID" value="ERK60161.1"/>
    <property type="molecule type" value="Genomic_DNA"/>
</dbReference>
<dbReference type="Proteomes" id="UP000016637">
    <property type="component" value="Unassembled WGS sequence"/>
</dbReference>
<organism evidence="10 11">
    <name type="scientific">Gemella bergeri ATCC 700627</name>
    <dbReference type="NCBI Taxonomy" id="1321820"/>
    <lineage>
        <taxon>Bacteria</taxon>
        <taxon>Bacillati</taxon>
        <taxon>Bacillota</taxon>
        <taxon>Bacilli</taxon>
        <taxon>Bacillales</taxon>
        <taxon>Gemellaceae</taxon>
        <taxon>Gemella</taxon>
    </lineage>
</organism>
<dbReference type="RefSeq" id="WP_021752586.1">
    <property type="nucleotide sequence ID" value="NZ_KI271813.1"/>
</dbReference>
<sequence length="57" mass="6550">MVRFLKNVVSEMKKVSWPTLNELVRKTLIVIVVVGILMMFSYIVDLGITAGIRHFSR</sequence>
<dbReference type="InterPro" id="IPR001901">
    <property type="entry name" value="Translocase_SecE/Sec61-g"/>
</dbReference>
<dbReference type="HOGENOM" id="CLU_113663_8_2_9"/>
<evidence type="ECO:0000256" key="5">
    <source>
        <dbReference type="ARBA" id="ARBA00022927"/>
    </source>
</evidence>
<dbReference type="eggNOG" id="COG0690">
    <property type="taxonomic scope" value="Bacteria"/>
</dbReference>
<dbReference type="AlphaFoldDB" id="U2QUF2"/>
<keyword evidence="7 9" id="KW-0811">Translocation</keyword>
<comment type="similarity">
    <text evidence="9">Belongs to the SecE/SEC61-gamma family.</text>
</comment>
<dbReference type="PATRIC" id="fig|1321820.3.peg.257"/>
<dbReference type="GO" id="GO:0043952">
    <property type="term" value="P:protein transport by the Sec complex"/>
    <property type="evidence" value="ECO:0007669"/>
    <property type="project" value="UniProtKB-UniRule"/>
</dbReference>
<dbReference type="HAMAP" id="MF_00422">
    <property type="entry name" value="SecE"/>
    <property type="match status" value="1"/>
</dbReference>
<dbReference type="PROSITE" id="PS01067">
    <property type="entry name" value="SECE_SEC61G"/>
    <property type="match status" value="1"/>
</dbReference>